<reference evidence="1 2" key="1">
    <citation type="journal article" date="2018" name="Nat. Ecol. Evol.">
        <title>Pezizomycetes genomes reveal the molecular basis of ectomycorrhizal truffle lifestyle.</title>
        <authorList>
            <person name="Murat C."/>
            <person name="Payen T."/>
            <person name="Noel B."/>
            <person name="Kuo A."/>
            <person name="Morin E."/>
            <person name="Chen J."/>
            <person name="Kohler A."/>
            <person name="Krizsan K."/>
            <person name="Balestrini R."/>
            <person name="Da Silva C."/>
            <person name="Montanini B."/>
            <person name="Hainaut M."/>
            <person name="Levati E."/>
            <person name="Barry K.W."/>
            <person name="Belfiori B."/>
            <person name="Cichocki N."/>
            <person name="Clum A."/>
            <person name="Dockter R.B."/>
            <person name="Fauchery L."/>
            <person name="Guy J."/>
            <person name="Iotti M."/>
            <person name="Le Tacon F."/>
            <person name="Lindquist E.A."/>
            <person name="Lipzen A."/>
            <person name="Malagnac F."/>
            <person name="Mello A."/>
            <person name="Molinier V."/>
            <person name="Miyauchi S."/>
            <person name="Poulain J."/>
            <person name="Riccioni C."/>
            <person name="Rubini A."/>
            <person name="Sitrit Y."/>
            <person name="Splivallo R."/>
            <person name="Traeger S."/>
            <person name="Wang M."/>
            <person name="Zifcakova L."/>
            <person name="Wipf D."/>
            <person name="Zambonelli A."/>
            <person name="Paolocci F."/>
            <person name="Nowrousian M."/>
            <person name="Ottonello S."/>
            <person name="Baldrian P."/>
            <person name="Spatafora J.W."/>
            <person name="Henrissat B."/>
            <person name="Nagy L.G."/>
            <person name="Aury J.M."/>
            <person name="Wincker P."/>
            <person name="Grigoriev I.V."/>
            <person name="Bonfante P."/>
            <person name="Martin F.M."/>
        </authorList>
    </citation>
    <scope>NUCLEOTIDE SEQUENCE [LARGE SCALE GENOMIC DNA]</scope>
    <source>
        <strain evidence="1 2">CCBAS932</strain>
    </source>
</reference>
<evidence type="ECO:0000313" key="2">
    <source>
        <dbReference type="Proteomes" id="UP000277580"/>
    </source>
</evidence>
<keyword evidence="2" id="KW-1185">Reference proteome</keyword>
<organism evidence="1 2">
    <name type="scientific">Morchella conica CCBAS932</name>
    <dbReference type="NCBI Taxonomy" id="1392247"/>
    <lineage>
        <taxon>Eukaryota</taxon>
        <taxon>Fungi</taxon>
        <taxon>Dikarya</taxon>
        <taxon>Ascomycota</taxon>
        <taxon>Pezizomycotina</taxon>
        <taxon>Pezizomycetes</taxon>
        <taxon>Pezizales</taxon>
        <taxon>Morchellaceae</taxon>
        <taxon>Morchella</taxon>
    </lineage>
</organism>
<gene>
    <name evidence="1" type="ORF">P167DRAFT_540596</name>
</gene>
<name>A0A3N4KBB3_9PEZI</name>
<dbReference type="AlphaFoldDB" id="A0A3N4KBB3"/>
<sequence>MLPRATTFLIYFLIHFRTHLLRWSTQSGYITCDWGCIIDAFSGLGSMLLLTVFTDAFSVMAERGEFYNLKGFRKEGLPKSHMPKRPAILLVQV</sequence>
<evidence type="ECO:0000313" key="1">
    <source>
        <dbReference type="EMBL" id="RPB06748.1"/>
    </source>
</evidence>
<dbReference type="InParanoid" id="A0A3N4KBB3"/>
<proteinExistence type="predicted"/>
<accession>A0A3N4KBB3</accession>
<dbReference type="EMBL" id="ML119226">
    <property type="protein sequence ID" value="RPB06748.1"/>
    <property type="molecule type" value="Genomic_DNA"/>
</dbReference>
<dbReference type="Proteomes" id="UP000277580">
    <property type="component" value="Unassembled WGS sequence"/>
</dbReference>
<protein>
    <submittedName>
        <fullName evidence="1">Uncharacterized protein</fullName>
    </submittedName>
</protein>